<evidence type="ECO:0000256" key="3">
    <source>
        <dbReference type="ARBA" id="ARBA00023242"/>
    </source>
</evidence>
<feature type="domain" description="Condensin II complex subunit H2 N-terminal" evidence="6">
    <location>
        <begin position="8"/>
        <end position="96"/>
    </location>
</feature>
<dbReference type="GO" id="GO:0051306">
    <property type="term" value="P:mitotic sister chromatid separation"/>
    <property type="evidence" value="ECO:0000318"/>
    <property type="project" value="GO_Central"/>
</dbReference>
<dbReference type="PANTHER" id="PTHR14324">
    <property type="entry name" value="CONDENSIN-2 COMPLEX SUBUNIT H2"/>
    <property type="match status" value="1"/>
</dbReference>
<feature type="compositionally biased region" description="Acidic residues" evidence="5">
    <location>
        <begin position="489"/>
        <end position="501"/>
    </location>
</feature>
<dbReference type="eggNOG" id="KOG2359">
    <property type="taxonomic scope" value="Eukaryota"/>
</dbReference>
<feature type="coiled-coil region" evidence="4">
    <location>
        <begin position="69"/>
        <end position="103"/>
    </location>
</feature>
<feature type="coiled-coil region" evidence="4">
    <location>
        <begin position="412"/>
        <end position="439"/>
    </location>
</feature>
<feature type="compositionally biased region" description="Acidic residues" evidence="5">
    <location>
        <begin position="469"/>
        <end position="482"/>
    </location>
</feature>
<feature type="compositionally biased region" description="Basic residues" evidence="5">
    <location>
        <begin position="686"/>
        <end position="696"/>
    </location>
</feature>
<evidence type="ECO:0000256" key="4">
    <source>
        <dbReference type="SAM" id="Coils"/>
    </source>
</evidence>
<protein>
    <recommendedName>
        <fullName evidence="10">Condensin-2 complex subunit H2 C-terminal domain-containing protein</fullName>
    </recommendedName>
</protein>
<evidence type="ECO:0000313" key="8">
    <source>
        <dbReference type="EMBL" id="EEZ98859.1"/>
    </source>
</evidence>
<comment type="subcellular location">
    <subcellularLocation>
        <location evidence="1">Nucleus</location>
    </subcellularLocation>
</comment>
<comment type="similarity">
    <text evidence="2">Belongs to the CND2 H2 (condensin-2 subunit 2) family.</text>
</comment>
<gene>
    <name evidence="8" type="primary">AUGUSTUS-3.0.2_04469</name>
    <name evidence="8" type="ORF">TcasGA2_TC004469</name>
</gene>
<dbReference type="InterPro" id="IPR031739">
    <property type="entry name" value="Ncaph2"/>
</dbReference>
<dbReference type="Proteomes" id="UP000007266">
    <property type="component" value="Linkage group 2"/>
</dbReference>
<feature type="compositionally biased region" description="Polar residues" evidence="5">
    <location>
        <begin position="352"/>
        <end position="369"/>
    </location>
</feature>
<dbReference type="GO" id="GO:0000796">
    <property type="term" value="C:condensin complex"/>
    <property type="evidence" value="ECO:0000318"/>
    <property type="project" value="GO_Central"/>
</dbReference>
<dbReference type="GO" id="GO:0010032">
    <property type="term" value="P:meiotic chromosome condensation"/>
    <property type="evidence" value="ECO:0000318"/>
    <property type="project" value="GO_Central"/>
</dbReference>
<dbReference type="InterPro" id="IPR009378">
    <property type="entry name" value="H2_N"/>
</dbReference>
<dbReference type="STRING" id="7070.D6WCL1"/>
<evidence type="ECO:0000256" key="1">
    <source>
        <dbReference type="ARBA" id="ARBA00004123"/>
    </source>
</evidence>
<feature type="region of interest" description="Disordered" evidence="5">
    <location>
        <begin position="457"/>
        <end position="511"/>
    </location>
</feature>
<dbReference type="HOGENOM" id="CLU_396063_0_0_1"/>
<keyword evidence="4" id="KW-0175">Coiled coil</keyword>
<keyword evidence="3" id="KW-0539">Nucleus</keyword>
<evidence type="ECO:0000256" key="2">
    <source>
        <dbReference type="ARBA" id="ARBA00007844"/>
    </source>
</evidence>
<keyword evidence="9" id="KW-1185">Reference proteome</keyword>
<dbReference type="Pfam" id="PF06278">
    <property type="entry name" value="CNDH2_N"/>
    <property type="match status" value="1"/>
</dbReference>
<reference evidence="8 9" key="2">
    <citation type="journal article" date="2010" name="Nucleic Acids Res.">
        <title>BeetleBase in 2010: revisions to provide comprehensive genomic information for Tribolium castaneum.</title>
        <authorList>
            <person name="Kim H.S."/>
            <person name="Murphy T."/>
            <person name="Xia J."/>
            <person name="Caragea D."/>
            <person name="Park Y."/>
            <person name="Beeman R.W."/>
            <person name="Lorenzen M.D."/>
            <person name="Butcher S."/>
            <person name="Manak J.R."/>
            <person name="Brown S.J."/>
        </authorList>
    </citation>
    <scope>GENOME REANNOTATION</scope>
    <source>
        <strain evidence="8 9">Georgia GA2</strain>
    </source>
</reference>
<proteinExistence type="inferred from homology"/>
<dbReference type="AlphaFoldDB" id="D6WCL1"/>
<evidence type="ECO:0000259" key="7">
    <source>
        <dbReference type="Pfam" id="PF16858"/>
    </source>
</evidence>
<dbReference type="GO" id="GO:0005634">
    <property type="term" value="C:nucleus"/>
    <property type="evidence" value="ECO:0000318"/>
    <property type="project" value="GO_Central"/>
</dbReference>
<accession>D6WCL1</accession>
<feature type="region of interest" description="Disordered" evidence="5">
    <location>
        <begin position="342"/>
        <end position="380"/>
    </location>
</feature>
<name>D6WCL1_TRICA</name>
<organism evidence="8 9">
    <name type="scientific">Tribolium castaneum</name>
    <name type="common">Red flour beetle</name>
    <dbReference type="NCBI Taxonomy" id="7070"/>
    <lineage>
        <taxon>Eukaryota</taxon>
        <taxon>Metazoa</taxon>
        <taxon>Ecdysozoa</taxon>
        <taxon>Arthropoda</taxon>
        <taxon>Hexapoda</taxon>
        <taxon>Insecta</taxon>
        <taxon>Pterygota</taxon>
        <taxon>Neoptera</taxon>
        <taxon>Endopterygota</taxon>
        <taxon>Coleoptera</taxon>
        <taxon>Polyphaga</taxon>
        <taxon>Cucujiformia</taxon>
        <taxon>Tenebrionidae</taxon>
        <taxon>Tenebrionidae incertae sedis</taxon>
        <taxon>Tribolium</taxon>
    </lineage>
</organism>
<sequence length="696" mass="79417">MLKKPTVEADLCQVLDDLLVKVNESDSYLENGIFNINFAEAALLLQSTTDLYGKKVEMLWNIIFDYQKRMISHEKNADKEHELEKLEERKRKYKRKRKTNVAEAQSNSLVNNLSFGTTEVDYLNQSYESNDLAKEWGKFNNQPLDNSSCHLVIGKNLFLPNDPVHTEDNDYIGRLDQFHSASLIEDIFDLEREKLITDEYNCITGMRVDTHIVNDYLQENSIPSNESQNSYSKHLDDYISEFRENHKNPEHVQLKESIVCLERLPINVLKDQLRRISFADSLFDDDNMSSISGACPSPCHSLANHESEDLDQMSRTLENRSKSCSQDSAFYEDEDHLNESSASLEITDVPPNCSTPQETTSDNPSSTSVLPPPKITQESKSPITDNTLCLASSAIVTNSRISKRRLPVDPQEKEERIKKQKMERRAKMLEKTLAKLASGITVSYHKFEKFCRLQYKPSDNEGTISQDMSESEDSESDSDDEPFLGFPENEQETSDVEDTLDTSDLQPPLSPIPEPHVPEEIPQVHPSTSRNIPMVCDLDEEEMSRRNVREWRSGILPKLKKLENKSDFNIHEYGSKIMEPLEVGEQQRFGDLVQGKSAAEVTRFFVATLQLANTLNVEISGAKPGEVSNDTFQIKVLDKSRHHEMLEEYQAPSEETFTERLERAKAMNPKVSLHSTPSMGPPAKSKYTKTTRKKLF</sequence>
<dbReference type="Pfam" id="PF16858">
    <property type="entry name" value="CNDH2_C"/>
    <property type="match status" value="1"/>
</dbReference>
<evidence type="ECO:0000313" key="9">
    <source>
        <dbReference type="Proteomes" id="UP000007266"/>
    </source>
</evidence>
<dbReference type="InterPro" id="IPR031737">
    <property type="entry name" value="CNDH2_C"/>
</dbReference>
<evidence type="ECO:0000259" key="6">
    <source>
        <dbReference type="Pfam" id="PF06278"/>
    </source>
</evidence>
<feature type="domain" description="Condensin-2 complex subunit H2 C-terminal" evidence="7">
    <location>
        <begin position="542"/>
        <end position="646"/>
    </location>
</feature>
<dbReference type="EMBL" id="KQ971311">
    <property type="protein sequence ID" value="EEZ98859.1"/>
    <property type="molecule type" value="Genomic_DNA"/>
</dbReference>
<feature type="region of interest" description="Disordered" evidence="5">
    <location>
        <begin position="668"/>
        <end position="696"/>
    </location>
</feature>
<dbReference type="PANTHER" id="PTHR14324:SF3">
    <property type="entry name" value="CONDENSIN-2 COMPLEX SUBUNIT H2"/>
    <property type="match status" value="1"/>
</dbReference>
<evidence type="ECO:0000256" key="5">
    <source>
        <dbReference type="SAM" id="MobiDB-lite"/>
    </source>
</evidence>
<evidence type="ECO:0008006" key="10">
    <source>
        <dbReference type="Google" id="ProtNLM"/>
    </source>
</evidence>
<reference evidence="8 9" key="1">
    <citation type="journal article" date="2008" name="Nature">
        <title>The genome of the model beetle and pest Tribolium castaneum.</title>
        <authorList>
            <consortium name="Tribolium Genome Sequencing Consortium"/>
            <person name="Richards S."/>
            <person name="Gibbs R.A."/>
            <person name="Weinstock G.M."/>
            <person name="Brown S.J."/>
            <person name="Denell R."/>
            <person name="Beeman R.W."/>
            <person name="Gibbs R."/>
            <person name="Beeman R.W."/>
            <person name="Brown S.J."/>
            <person name="Bucher G."/>
            <person name="Friedrich M."/>
            <person name="Grimmelikhuijzen C.J."/>
            <person name="Klingler M."/>
            <person name="Lorenzen M."/>
            <person name="Richards S."/>
            <person name="Roth S."/>
            <person name="Schroder R."/>
            <person name="Tautz D."/>
            <person name="Zdobnov E.M."/>
            <person name="Muzny D."/>
            <person name="Gibbs R.A."/>
            <person name="Weinstock G.M."/>
            <person name="Attaway T."/>
            <person name="Bell S."/>
            <person name="Buhay C.J."/>
            <person name="Chandrabose M.N."/>
            <person name="Chavez D."/>
            <person name="Clerk-Blankenburg K.P."/>
            <person name="Cree A."/>
            <person name="Dao M."/>
            <person name="Davis C."/>
            <person name="Chacko J."/>
            <person name="Dinh H."/>
            <person name="Dugan-Rocha S."/>
            <person name="Fowler G."/>
            <person name="Garner T.T."/>
            <person name="Garnes J."/>
            <person name="Gnirke A."/>
            <person name="Hawes A."/>
            <person name="Hernandez J."/>
            <person name="Hines S."/>
            <person name="Holder M."/>
            <person name="Hume J."/>
            <person name="Jhangiani S.N."/>
            <person name="Joshi V."/>
            <person name="Khan Z.M."/>
            <person name="Jackson L."/>
            <person name="Kovar C."/>
            <person name="Kowis A."/>
            <person name="Lee S."/>
            <person name="Lewis L.R."/>
            <person name="Margolis J."/>
            <person name="Morgan M."/>
            <person name="Nazareth L.V."/>
            <person name="Nguyen N."/>
            <person name="Okwuonu G."/>
            <person name="Parker D."/>
            <person name="Richards S."/>
            <person name="Ruiz S.J."/>
            <person name="Santibanez J."/>
            <person name="Savard J."/>
            <person name="Scherer S.E."/>
            <person name="Schneider B."/>
            <person name="Sodergren E."/>
            <person name="Tautz D."/>
            <person name="Vattahil S."/>
            <person name="Villasana D."/>
            <person name="White C.S."/>
            <person name="Wright R."/>
            <person name="Park Y."/>
            <person name="Beeman R.W."/>
            <person name="Lord J."/>
            <person name="Oppert B."/>
            <person name="Lorenzen M."/>
            <person name="Brown S."/>
            <person name="Wang L."/>
            <person name="Savard J."/>
            <person name="Tautz D."/>
            <person name="Richards S."/>
            <person name="Weinstock G."/>
            <person name="Gibbs R.A."/>
            <person name="Liu Y."/>
            <person name="Worley K."/>
            <person name="Weinstock G."/>
            <person name="Elsik C.G."/>
            <person name="Reese J.T."/>
            <person name="Elhaik E."/>
            <person name="Landan G."/>
            <person name="Graur D."/>
            <person name="Arensburger P."/>
            <person name="Atkinson P."/>
            <person name="Beeman R.W."/>
            <person name="Beidler J."/>
            <person name="Brown S.J."/>
            <person name="Demuth J.P."/>
            <person name="Drury D.W."/>
            <person name="Du Y.Z."/>
            <person name="Fujiwara H."/>
            <person name="Lorenzen M."/>
            <person name="Maselli V."/>
            <person name="Osanai M."/>
            <person name="Park Y."/>
            <person name="Robertson H.M."/>
            <person name="Tu Z."/>
            <person name="Wang J.J."/>
            <person name="Wang S."/>
            <person name="Richards S."/>
            <person name="Song H."/>
            <person name="Zhang L."/>
            <person name="Sodergren E."/>
            <person name="Werner D."/>
            <person name="Stanke M."/>
            <person name="Morgenstern B."/>
            <person name="Solovyev V."/>
            <person name="Kosarev P."/>
            <person name="Brown G."/>
            <person name="Chen H.C."/>
            <person name="Ermolaeva O."/>
            <person name="Hlavina W."/>
            <person name="Kapustin Y."/>
            <person name="Kiryutin B."/>
            <person name="Kitts P."/>
            <person name="Maglott D."/>
            <person name="Pruitt K."/>
            <person name="Sapojnikov V."/>
            <person name="Souvorov A."/>
            <person name="Mackey A.J."/>
            <person name="Waterhouse R.M."/>
            <person name="Wyder S."/>
            <person name="Zdobnov E.M."/>
            <person name="Zdobnov E.M."/>
            <person name="Wyder S."/>
            <person name="Kriventseva E.V."/>
            <person name="Kadowaki T."/>
            <person name="Bork P."/>
            <person name="Aranda M."/>
            <person name="Bao R."/>
            <person name="Beermann A."/>
            <person name="Berns N."/>
            <person name="Bolognesi R."/>
            <person name="Bonneton F."/>
            <person name="Bopp D."/>
            <person name="Brown S.J."/>
            <person name="Bucher G."/>
            <person name="Butts T."/>
            <person name="Chaumot A."/>
            <person name="Denell R.E."/>
            <person name="Ferrier D.E."/>
            <person name="Friedrich M."/>
            <person name="Gordon C.M."/>
            <person name="Jindra M."/>
            <person name="Klingler M."/>
            <person name="Lan Q."/>
            <person name="Lattorff H.M."/>
            <person name="Laudet V."/>
            <person name="von Levetsow C."/>
            <person name="Liu Z."/>
            <person name="Lutz R."/>
            <person name="Lynch J.A."/>
            <person name="da Fonseca R.N."/>
            <person name="Posnien N."/>
            <person name="Reuter R."/>
            <person name="Roth S."/>
            <person name="Savard J."/>
            <person name="Schinko J.B."/>
            <person name="Schmitt C."/>
            <person name="Schoppmeier M."/>
            <person name="Schroder R."/>
            <person name="Shippy T.D."/>
            <person name="Simonnet F."/>
            <person name="Marques-Souza H."/>
            <person name="Tautz D."/>
            <person name="Tomoyasu Y."/>
            <person name="Trauner J."/>
            <person name="Van der Zee M."/>
            <person name="Vervoort M."/>
            <person name="Wittkopp N."/>
            <person name="Wimmer E.A."/>
            <person name="Yang X."/>
            <person name="Jones A.K."/>
            <person name="Sattelle D.B."/>
            <person name="Ebert P.R."/>
            <person name="Nelson D."/>
            <person name="Scott J.G."/>
            <person name="Beeman R.W."/>
            <person name="Muthukrishnan S."/>
            <person name="Kramer K.J."/>
            <person name="Arakane Y."/>
            <person name="Beeman R.W."/>
            <person name="Zhu Q."/>
            <person name="Hogenkamp D."/>
            <person name="Dixit R."/>
            <person name="Oppert B."/>
            <person name="Jiang H."/>
            <person name="Zou Z."/>
            <person name="Marshall J."/>
            <person name="Elpidina E."/>
            <person name="Vinokurov K."/>
            <person name="Oppert C."/>
            <person name="Zou Z."/>
            <person name="Evans J."/>
            <person name="Lu Z."/>
            <person name="Zhao P."/>
            <person name="Sumathipala N."/>
            <person name="Altincicek B."/>
            <person name="Vilcinskas A."/>
            <person name="Williams M."/>
            <person name="Hultmark D."/>
            <person name="Hetru C."/>
            <person name="Jiang H."/>
            <person name="Grimmelikhuijzen C.J."/>
            <person name="Hauser F."/>
            <person name="Cazzamali G."/>
            <person name="Williamson M."/>
            <person name="Park Y."/>
            <person name="Li B."/>
            <person name="Tanaka Y."/>
            <person name="Predel R."/>
            <person name="Neupert S."/>
            <person name="Schachtner J."/>
            <person name="Verleyen P."/>
            <person name="Raible F."/>
            <person name="Bork P."/>
            <person name="Friedrich M."/>
            <person name="Walden K.K."/>
            <person name="Robertson H.M."/>
            <person name="Angeli S."/>
            <person name="Foret S."/>
            <person name="Bucher G."/>
            <person name="Schuetz S."/>
            <person name="Maleszka R."/>
            <person name="Wimmer E.A."/>
            <person name="Beeman R.W."/>
            <person name="Lorenzen M."/>
            <person name="Tomoyasu Y."/>
            <person name="Miller S.C."/>
            <person name="Grossmann D."/>
            <person name="Bucher G."/>
        </authorList>
    </citation>
    <scope>NUCLEOTIDE SEQUENCE [LARGE SCALE GENOMIC DNA]</scope>
    <source>
        <strain evidence="8 9">Georgia GA2</strain>
    </source>
</reference>
<dbReference type="GO" id="GO:0003682">
    <property type="term" value="F:chromatin binding"/>
    <property type="evidence" value="ECO:0000318"/>
    <property type="project" value="GO_Central"/>
</dbReference>